<protein>
    <submittedName>
        <fullName evidence="2">Uncharacterized protein</fullName>
    </submittedName>
</protein>
<dbReference type="RefSeq" id="WP_341628251.1">
    <property type="nucleotide sequence ID" value="NZ_JBAKBA010000024.1"/>
</dbReference>
<reference evidence="2 3" key="1">
    <citation type="submission" date="2024-02" db="EMBL/GenBank/DDBJ databases">
        <title>Bacteria isolated from the canopy kelp, Nereocystis luetkeana.</title>
        <authorList>
            <person name="Pfister C.A."/>
            <person name="Younker I.T."/>
            <person name="Light S.H."/>
        </authorList>
    </citation>
    <scope>NUCLEOTIDE SEQUENCE [LARGE SCALE GENOMIC DNA]</scope>
    <source>
        <strain evidence="2 3">TI.2.07</strain>
    </source>
</reference>
<dbReference type="EMBL" id="JBAKBA010000024">
    <property type="protein sequence ID" value="MEL0659715.1"/>
    <property type="molecule type" value="Genomic_DNA"/>
</dbReference>
<feature type="region of interest" description="Disordered" evidence="1">
    <location>
        <begin position="1"/>
        <end position="21"/>
    </location>
</feature>
<organism evidence="2 3">
    <name type="scientific">Psychromonas arctica</name>
    <dbReference type="NCBI Taxonomy" id="168275"/>
    <lineage>
        <taxon>Bacteria</taxon>
        <taxon>Pseudomonadati</taxon>
        <taxon>Pseudomonadota</taxon>
        <taxon>Gammaproteobacteria</taxon>
        <taxon>Alteromonadales</taxon>
        <taxon>Psychromonadaceae</taxon>
        <taxon>Psychromonas</taxon>
    </lineage>
</organism>
<evidence type="ECO:0000256" key="1">
    <source>
        <dbReference type="SAM" id="MobiDB-lite"/>
    </source>
</evidence>
<accession>A0ABU9HCV5</accession>
<proteinExistence type="predicted"/>
<evidence type="ECO:0000313" key="2">
    <source>
        <dbReference type="EMBL" id="MEL0659715.1"/>
    </source>
</evidence>
<feature type="compositionally biased region" description="Polar residues" evidence="1">
    <location>
        <begin position="38"/>
        <end position="52"/>
    </location>
</feature>
<comment type="caution">
    <text evidence="2">The sequence shown here is derived from an EMBL/GenBank/DDBJ whole genome shotgun (WGS) entry which is preliminary data.</text>
</comment>
<evidence type="ECO:0000313" key="3">
    <source>
        <dbReference type="Proteomes" id="UP001366060"/>
    </source>
</evidence>
<feature type="region of interest" description="Disordered" evidence="1">
    <location>
        <begin position="33"/>
        <end position="69"/>
    </location>
</feature>
<sequence>MSKEINTKKSTASGVQAGVESFKDAKDLTESFKGAMSLNPSTQQTSKNTIPTSGAAAMMPSSTEKESKS</sequence>
<gene>
    <name evidence="2" type="ORF">V6255_11245</name>
</gene>
<name>A0ABU9HCV5_9GAMM</name>
<dbReference type="Proteomes" id="UP001366060">
    <property type="component" value="Unassembled WGS sequence"/>
</dbReference>
<keyword evidence="3" id="KW-1185">Reference proteome</keyword>